<evidence type="ECO:0000313" key="1">
    <source>
        <dbReference type="EMBL" id="TQD88042.1"/>
    </source>
</evidence>
<reference evidence="1 2" key="1">
    <citation type="journal article" date="2019" name="G3 (Bethesda)">
        <title>Sequencing of a Wild Apple (Malus baccata) Genome Unravels the Differences Between Cultivated and Wild Apple Species Regarding Disease Resistance and Cold Tolerance.</title>
        <authorList>
            <person name="Chen X."/>
        </authorList>
    </citation>
    <scope>NUCLEOTIDE SEQUENCE [LARGE SCALE GENOMIC DNA]</scope>
    <source>
        <strain evidence="2">cv. Shandingzi</strain>
        <tissue evidence="1">Leaves</tissue>
    </source>
</reference>
<sequence>ILKEIKHMDFPLPQHLLGEMSNLEVEQKKCDSKNDLAPDAPGESSYTLKRKYVPKEVEVNLLLVRNGAMSFS</sequence>
<protein>
    <submittedName>
        <fullName evidence="1">Uncharacterized protein</fullName>
    </submittedName>
</protein>
<dbReference type="AlphaFoldDB" id="A0A540LP48"/>
<name>A0A540LP48_MALBA</name>
<gene>
    <name evidence="1" type="ORF">C1H46_026405</name>
</gene>
<dbReference type="EMBL" id="VIEB01000517">
    <property type="protein sequence ID" value="TQD88042.1"/>
    <property type="molecule type" value="Genomic_DNA"/>
</dbReference>
<keyword evidence="2" id="KW-1185">Reference proteome</keyword>
<accession>A0A540LP48</accession>
<proteinExistence type="predicted"/>
<organism evidence="1 2">
    <name type="scientific">Malus baccata</name>
    <name type="common">Siberian crab apple</name>
    <name type="synonym">Pyrus baccata</name>
    <dbReference type="NCBI Taxonomy" id="106549"/>
    <lineage>
        <taxon>Eukaryota</taxon>
        <taxon>Viridiplantae</taxon>
        <taxon>Streptophyta</taxon>
        <taxon>Embryophyta</taxon>
        <taxon>Tracheophyta</taxon>
        <taxon>Spermatophyta</taxon>
        <taxon>Magnoliopsida</taxon>
        <taxon>eudicotyledons</taxon>
        <taxon>Gunneridae</taxon>
        <taxon>Pentapetalae</taxon>
        <taxon>rosids</taxon>
        <taxon>fabids</taxon>
        <taxon>Rosales</taxon>
        <taxon>Rosaceae</taxon>
        <taxon>Amygdaloideae</taxon>
        <taxon>Maleae</taxon>
        <taxon>Malus</taxon>
    </lineage>
</organism>
<comment type="caution">
    <text evidence="1">The sequence shown here is derived from an EMBL/GenBank/DDBJ whole genome shotgun (WGS) entry which is preliminary data.</text>
</comment>
<feature type="non-terminal residue" evidence="1">
    <location>
        <position position="1"/>
    </location>
</feature>
<evidence type="ECO:0000313" key="2">
    <source>
        <dbReference type="Proteomes" id="UP000315295"/>
    </source>
</evidence>
<dbReference type="Proteomes" id="UP000315295">
    <property type="component" value="Unassembled WGS sequence"/>
</dbReference>